<comment type="caution">
    <text evidence="1">The sequence shown here is derived from an EMBL/GenBank/DDBJ whole genome shotgun (WGS) entry which is preliminary data.</text>
</comment>
<accession>A0ACB9EQH7</accession>
<sequence length="108" mass="11595">MAGPPILIKNLIFGFGRSHGVARDLSFGVCACVCVCGCVSDIEWVRQIISNHICEVDTAAALVVMRLCCFKVAYPSTSAVVVPVSQSTMAFIVVCTSFWRDSCRNGST</sequence>
<evidence type="ECO:0000313" key="1">
    <source>
        <dbReference type="EMBL" id="KAI3761055.1"/>
    </source>
</evidence>
<name>A0ACB9EQH7_9ASTR</name>
<keyword evidence="2" id="KW-1185">Reference proteome</keyword>
<reference evidence="1 2" key="2">
    <citation type="journal article" date="2022" name="Mol. Ecol. Resour.">
        <title>The genomes of chicory, endive, great burdock and yacon provide insights into Asteraceae paleo-polyploidization history and plant inulin production.</title>
        <authorList>
            <person name="Fan W."/>
            <person name="Wang S."/>
            <person name="Wang H."/>
            <person name="Wang A."/>
            <person name="Jiang F."/>
            <person name="Liu H."/>
            <person name="Zhao H."/>
            <person name="Xu D."/>
            <person name="Zhang Y."/>
        </authorList>
    </citation>
    <scope>NUCLEOTIDE SEQUENCE [LARGE SCALE GENOMIC DNA]</scope>
    <source>
        <strain evidence="2">cv. Yunnan</strain>
        <tissue evidence="1">Leaves</tissue>
    </source>
</reference>
<protein>
    <submittedName>
        <fullName evidence="1">Uncharacterized protein</fullName>
    </submittedName>
</protein>
<gene>
    <name evidence="1" type="ORF">L1987_51461</name>
</gene>
<proteinExistence type="predicted"/>
<evidence type="ECO:0000313" key="2">
    <source>
        <dbReference type="Proteomes" id="UP001056120"/>
    </source>
</evidence>
<dbReference type="EMBL" id="CM042034">
    <property type="protein sequence ID" value="KAI3761055.1"/>
    <property type="molecule type" value="Genomic_DNA"/>
</dbReference>
<dbReference type="Proteomes" id="UP001056120">
    <property type="component" value="Linkage Group LG17"/>
</dbReference>
<reference evidence="2" key="1">
    <citation type="journal article" date="2022" name="Mol. Ecol. Resour.">
        <title>The genomes of chicory, endive, great burdock and yacon provide insights into Asteraceae palaeo-polyploidization history and plant inulin production.</title>
        <authorList>
            <person name="Fan W."/>
            <person name="Wang S."/>
            <person name="Wang H."/>
            <person name="Wang A."/>
            <person name="Jiang F."/>
            <person name="Liu H."/>
            <person name="Zhao H."/>
            <person name="Xu D."/>
            <person name="Zhang Y."/>
        </authorList>
    </citation>
    <scope>NUCLEOTIDE SEQUENCE [LARGE SCALE GENOMIC DNA]</scope>
    <source>
        <strain evidence="2">cv. Yunnan</strain>
    </source>
</reference>
<organism evidence="1 2">
    <name type="scientific">Smallanthus sonchifolius</name>
    <dbReference type="NCBI Taxonomy" id="185202"/>
    <lineage>
        <taxon>Eukaryota</taxon>
        <taxon>Viridiplantae</taxon>
        <taxon>Streptophyta</taxon>
        <taxon>Embryophyta</taxon>
        <taxon>Tracheophyta</taxon>
        <taxon>Spermatophyta</taxon>
        <taxon>Magnoliopsida</taxon>
        <taxon>eudicotyledons</taxon>
        <taxon>Gunneridae</taxon>
        <taxon>Pentapetalae</taxon>
        <taxon>asterids</taxon>
        <taxon>campanulids</taxon>
        <taxon>Asterales</taxon>
        <taxon>Asteraceae</taxon>
        <taxon>Asteroideae</taxon>
        <taxon>Heliantheae alliance</taxon>
        <taxon>Millerieae</taxon>
        <taxon>Smallanthus</taxon>
    </lineage>
</organism>